<dbReference type="InterPro" id="IPR050902">
    <property type="entry name" value="ABC_Transporter_SBP"/>
</dbReference>
<dbReference type="Proteomes" id="UP000475214">
    <property type="component" value="Unassembled WGS sequence"/>
</dbReference>
<dbReference type="PANTHER" id="PTHR30535:SF7">
    <property type="entry name" value="IRON(III) DICITRATE-BINDING PROTEIN"/>
    <property type="match status" value="1"/>
</dbReference>
<dbReference type="Gene3D" id="3.40.50.1980">
    <property type="entry name" value="Nitrogenase molybdenum iron protein domain"/>
    <property type="match status" value="2"/>
</dbReference>
<reference evidence="4 5" key="1">
    <citation type="submission" date="2020-02" db="EMBL/GenBank/DDBJ databases">
        <authorList>
            <person name="Li X.-J."/>
            <person name="Han X.-M."/>
        </authorList>
    </citation>
    <scope>NUCLEOTIDE SEQUENCE [LARGE SCALE GENOMIC DNA]</scope>
    <source>
        <strain evidence="4 5">CCTCC AB 2017055</strain>
    </source>
</reference>
<protein>
    <submittedName>
        <fullName evidence="4">ABC transporter substrate-binding protein</fullName>
    </submittedName>
</protein>
<dbReference type="EMBL" id="JAAGOA010000001">
    <property type="protein sequence ID" value="NED98619.1"/>
    <property type="molecule type" value="Genomic_DNA"/>
</dbReference>
<dbReference type="InterPro" id="IPR002491">
    <property type="entry name" value="ABC_transptr_periplasmic_BD"/>
</dbReference>
<accession>A0A6L9S3R9</accession>
<sequence length="340" mass="36206">MGLITALSVAGCGSAGDDAGSRTKDASADGGGQPASDPVGADEWPLTIDNCGIEVTLHEPPQRVVTLNKPATEILLALGLRDRVAAVAGAPDDTVAAEVADDFAAVDVLVEKDYPSFEALVDTEPDFVYAAYPSAFRDDGVGSRETFADLGVPTYLSEGRCENRDEHEPISVEDIWSEITEIGRIFGVGDEADRLVADQREQLDQTLASLDGLPARTVYWWDMRTDTPFVGACCGAPGMIIDALGFQNIFDDLPGHWADANWEQVVERDPDMIVIADFGDGDAAEKLEFITSDPTLSQLRAVRNDALVTLPFAMTTPGIQTVDAIETLAQAAAEAGEEGE</sequence>
<evidence type="ECO:0000256" key="2">
    <source>
        <dbReference type="SAM" id="MobiDB-lite"/>
    </source>
</evidence>
<gene>
    <name evidence="4" type="ORF">G1H10_00370</name>
</gene>
<feature type="domain" description="Fe/B12 periplasmic-binding" evidence="3">
    <location>
        <begin position="63"/>
        <end position="340"/>
    </location>
</feature>
<proteinExistence type="inferred from homology"/>
<evidence type="ECO:0000313" key="4">
    <source>
        <dbReference type="EMBL" id="NED98619.1"/>
    </source>
</evidence>
<evidence type="ECO:0000259" key="3">
    <source>
        <dbReference type="PROSITE" id="PS50983"/>
    </source>
</evidence>
<name>A0A6L9S3R9_9ACTN</name>
<dbReference type="Pfam" id="PF01497">
    <property type="entry name" value="Peripla_BP_2"/>
    <property type="match status" value="1"/>
</dbReference>
<comment type="similarity">
    <text evidence="1">Belongs to the bacterial solute-binding protein 8 family.</text>
</comment>
<dbReference type="PROSITE" id="PS50983">
    <property type="entry name" value="FE_B12_PBP"/>
    <property type="match status" value="1"/>
</dbReference>
<evidence type="ECO:0000256" key="1">
    <source>
        <dbReference type="ARBA" id="ARBA00008814"/>
    </source>
</evidence>
<dbReference type="PANTHER" id="PTHR30535">
    <property type="entry name" value="VITAMIN B12-BINDING PROTEIN"/>
    <property type="match status" value="1"/>
</dbReference>
<dbReference type="AlphaFoldDB" id="A0A6L9S3R9"/>
<feature type="region of interest" description="Disordered" evidence="2">
    <location>
        <begin position="13"/>
        <end position="42"/>
    </location>
</feature>
<comment type="caution">
    <text evidence="4">The sequence shown here is derived from an EMBL/GenBank/DDBJ whole genome shotgun (WGS) entry which is preliminary data.</text>
</comment>
<keyword evidence="5" id="KW-1185">Reference proteome</keyword>
<organism evidence="4 5">
    <name type="scientific">Phytoactinopolyspora halotolerans</name>
    <dbReference type="NCBI Taxonomy" id="1981512"/>
    <lineage>
        <taxon>Bacteria</taxon>
        <taxon>Bacillati</taxon>
        <taxon>Actinomycetota</taxon>
        <taxon>Actinomycetes</taxon>
        <taxon>Jiangellales</taxon>
        <taxon>Jiangellaceae</taxon>
        <taxon>Phytoactinopolyspora</taxon>
    </lineage>
</organism>
<dbReference type="SUPFAM" id="SSF53807">
    <property type="entry name" value="Helical backbone' metal receptor"/>
    <property type="match status" value="1"/>
</dbReference>
<evidence type="ECO:0000313" key="5">
    <source>
        <dbReference type="Proteomes" id="UP000475214"/>
    </source>
</evidence>